<protein>
    <submittedName>
        <fullName evidence="8">transcription factor BIM2-like</fullName>
    </submittedName>
</protein>
<evidence type="ECO:0000256" key="1">
    <source>
        <dbReference type="ARBA" id="ARBA00004123"/>
    </source>
</evidence>
<dbReference type="SUPFAM" id="SSF47459">
    <property type="entry name" value="HLH, helix-loop-helix DNA-binding domain"/>
    <property type="match status" value="1"/>
</dbReference>
<dbReference type="InterPro" id="IPR011598">
    <property type="entry name" value="bHLH_dom"/>
</dbReference>
<dbReference type="InterPro" id="IPR036638">
    <property type="entry name" value="HLH_DNA-bd_sf"/>
</dbReference>
<dbReference type="Pfam" id="PF00010">
    <property type="entry name" value="HLH"/>
    <property type="match status" value="1"/>
</dbReference>
<evidence type="ECO:0000313" key="8">
    <source>
        <dbReference type="RefSeq" id="XP_015866969.1"/>
    </source>
</evidence>
<dbReference type="FunFam" id="4.10.280.10:FF:000093">
    <property type="entry name" value="BHLH domain class transcription factor"/>
    <property type="match status" value="1"/>
</dbReference>
<dbReference type="RefSeq" id="XP_015866969.1">
    <property type="nucleotide sequence ID" value="XM_016011483.2"/>
</dbReference>
<dbReference type="PROSITE" id="PS50888">
    <property type="entry name" value="BHLH"/>
    <property type="match status" value="1"/>
</dbReference>
<dbReference type="GO" id="GO:0003677">
    <property type="term" value="F:DNA binding"/>
    <property type="evidence" value="ECO:0007669"/>
    <property type="project" value="UniProtKB-KW"/>
</dbReference>
<organism evidence="8">
    <name type="scientific">Ziziphus jujuba</name>
    <name type="common">Chinese jujube</name>
    <name type="synonym">Ziziphus sativa</name>
    <dbReference type="NCBI Taxonomy" id="326968"/>
    <lineage>
        <taxon>Eukaryota</taxon>
        <taxon>Viridiplantae</taxon>
        <taxon>Streptophyta</taxon>
        <taxon>Embryophyta</taxon>
        <taxon>Tracheophyta</taxon>
        <taxon>Spermatophyta</taxon>
        <taxon>Magnoliopsida</taxon>
        <taxon>eudicotyledons</taxon>
        <taxon>Gunneridae</taxon>
        <taxon>Pentapetalae</taxon>
        <taxon>rosids</taxon>
        <taxon>fabids</taxon>
        <taxon>Rosales</taxon>
        <taxon>Rhamnaceae</taxon>
        <taxon>Paliureae</taxon>
        <taxon>Ziziphus</taxon>
    </lineage>
</organism>
<feature type="domain" description="BHLH" evidence="7">
    <location>
        <begin position="46"/>
        <end position="96"/>
    </location>
</feature>
<dbReference type="InterPro" id="IPR044295">
    <property type="entry name" value="BIM1/2/3"/>
</dbReference>
<keyword evidence="3" id="KW-0238">DNA-binding</keyword>
<dbReference type="KEGG" id="zju:107404531"/>
<evidence type="ECO:0000256" key="6">
    <source>
        <dbReference type="SAM" id="MobiDB-lite"/>
    </source>
</evidence>
<dbReference type="AlphaFoldDB" id="A0A6P3YY96"/>
<evidence type="ECO:0000256" key="3">
    <source>
        <dbReference type="ARBA" id="ARBA00023125"/>
    </source>
</evidence>
<dbReference type="GO" id="GO:0003700">
    <property type="term" value="F:DNA-binding transcription factor activity"/>
    <property type="evidence" value="ECO:0007669"/>
    <property type="project" value="InterPro"/>
</dbReference>
<dbReference type="PANTHER" id="PTHR46412">
    <property type="entry name" value="BES1-INTERACTING MYC-LIKE PROTEIN"/>
    <property type="match status" value="1"/>
</dbReference>
<feature type="compositionally biased region" description="Low complexity" evidence="6">
    <location>
        <begin position="26"/>
        <end position="35"/>
    </location>
</feature>
<dbReference type="GO" id="GO:0005634">
    <property type="term" value="C:nucleus"/>
    <property type="evidence" value="ECO:0007669"/>
    <property type="project" value="UniProtKB-SubCell"/>
</dbReference>
<proteinExistence type="predicted"/>
<feature type="region of interest" description="Disordered" evidence="6">
    <location>
        <begin position="293"/>
        <end position="335"/>
    </location>
</feature>
<evidence type="ECO:0000256" key="2">
    <source>
        <dbReference type="ARBA" id="ARBA00023015"/>
    </source>
</evidence>
<evidence type="ECO:0000256" key="4">
    <source>
        <dbReference type="ARBA" id="ARBA00023163"/>
    </source>
</evidence>
<dbReference type="GeneID" id="107404531"/>
<sequence>MRTATKGNQEEEEYDEDDFGSKKEGPSSNNNNPNSKDGKNNDKASAIRSKHSVTEQRRRSKINERFQILRDLIPHSDQKRDTASFLVEVIEYVQVLQEKLQKYEGSYQGWSPEPTKLMPWRNSHWRVQSYIGSPQGIKNGSGPGSNFPGKFDENSISINPTMLPSTQNPVESDPSRDVPCKAMDRHPEIANKGIPLPMPLQASMSAPMRSDGVLAHSLQGPVSDAQSMQCPCTSDTINQQEELMIEGGTISISSAYSQGLLNNLAQALQSAGVDLSQASISVQIDLGKRANRGLSSRMPISKEYENPTSSNQTMAHHKDTGNGEDSDQAQKRLKT</sequence>
<dbReference type="SMART" id="SM00353">
    <property type="entry name" value="HLH"/>
    <property type="match status" value="1"/>
</dbReference>
<dbReference type="PANTHER" id="PTHR46412:SF6">
    <property type="entry name" value="TRANSCRIPTION FACTOR BIM2"/>
    <property type="match status" value="1"/>
</dbReference>
<dbReference type="GO" id="GO:0006351">
    <property type="term" value="P:DNA-templated transcription"/>
    <property type="evidence" value="ECO:0007669"/>
    <property type="project" value="InterPro"/>
</dbReference>
<keyword evidence="4" id="KW-0804">Transcription</keyword>
<comment type="subcellular location">
    <subcellularLocation>
        <location evidence="1">Nucleus</location>
    </subcellularLocation>
</comment>
<evidence type="ECO:0000259" key="7">
    <source>
        <dbReference type="PROSITE" id="PS50888"/>
    </source>
</evidence>
<name>A0A6P3YY96_ZIZJJ</name>
<dbReference type="RefSeq" id="XP_015866969.2">
    <property type="nucleotide sequence ID" value="XM_016011483.4"/>
</dbReference>
<keyword evidence="5" id="KW-0539">Nucleus</keyword>
<dbReference type="Gene3D" id="4.10.280.10">
    <property type="entry name" value="Helix-loop-helix DNA-binding domain"/>
    <property type="match status" value="1"/>
</dbReference>
<dbReference type="GO" id="GO:0046983">
    <property type="term" value="F:protein dimerization activity"/>
    <property type="evidence" value="ECO:0007669"/>
    <property type="project" value="InterPro"/>
</dbReference>
<keyword evidence="2" id="KW-0805">Transcription regulation</keyword>
<feature type="compositionally biased region" description="Basic and acidic residues" evidence="6">
    <location>
        <begin position="52"/>
        <end position="61"/>
    </location>
</feature>
<evidence type="ECO:0000256" key="5">
    <source>
        <dbReference type="ARBA" id="ARBA00023242"/>
    </source>
</evidence>
<reference evidence="8" key="1">
    <citation type="submission" date="2022-04" db="UniProtKB">
        <authorList>
            <consortium name="RefSeq"/>
        </authorList>
    </citation>
    <scope>IDENTIFICATION</scope>
    <source>
        <tissue evidence="8">In vitro plantlets</tissue>
    </source>
</reference>
<feature type="region of interest" description="Disordered" evidence="6">
    <location>
        <begin position="1"/>
        <end position="61"/>
    </location>
</feature>
<gene>
    <name evidence="8" type="primary">LOC107404531</name>
</gene>
<accession>A0A6P3YY96</accession>
<dbReference type="CDD" id="cd11453">
    <property type="entry name" value="bHLH_AtBIM_like"/>
    <property type="match status" value="1"/>
</dbReference>